<sequence>MLTTALVMFSRSAAAVIVPASAIAVKYCSRVKFRMIVSFRLTHSQNIRPLANIRHRLSVRHKENAGDDRMPHFTYIYDTYCGWCYGGEPVITALVNSGAEVKVLHRHLFQGANAHRMGDGFGRMAMQYDRRIASLSGQEFSDAYARNILQAPDEVLESGLTAKAAALVHGRGAKAEMALAARLQRERFVNGRSAADKAVIEAALAEVGVTSDLDGAEDQARAICEEAASLLARYGLSGVPALLRHDASGTQIINIGDFYQSPERIAALAA</sequence>
<dbReference type="GO" id="GO:0016491">
    <property type="term" value="F:oxidoreductase activity"/>
    <property type="evidence" value="ECO:0007669"/>
    <property type="project" value="InterPro"/>
</dbReference>
<dbReference type="SUPFAM" id="SSF52833">
    <property type="entry name" value="Thioredoxin-like"/>
    <property type="match status" value="1"/>
</dbReference>
<dbReference type="Pfam" id="PF01323">
    <property type="entry name" value="DSBA"/>
    <property type="match status" value="1"/>
</dbReference>
<dbReference type="EMBL" id="JACIDZ010000001">
    <property type="protein sequence ID" value="MBB4120661.1"/>
    <property type="molecule type" value="Genomic_DNA"/>
</dbReference>
<name>A0A7W6KG98_9HYPH</name>
<dbReference type="AlphaFoldDB" id="A0A7W6KG98"/>
<reference evidence="2 3" key="1">
    <citation type="submission" date="2020-08" db="EMBL/GenBank/DDBJ databases">
        <title>Genomic Encyclopedia of Type Strains, Phase IV (KMG-IV): sequencing the most valuable type-strain genomes for metagenomic binning, comparative biology and taxonomic classification.</title>
        <authorList>
            <person name="Goeker M."/>
        </authorList>
    </citation>
    <scope>NUCLEOTIDE SEQUENCE [LARGE SCALE GENOMIC DNA]</scope>
    <source>
        <strain evidence="2 3">DSM 28101</strain>
    </source>
</reference>
<accession>A0A7W6KG98</accession>
<dbReference type="RefSeq" id="WP_246413508.1">
    <property type="nucleotide sequence ID" value="NZ_JACIDZ010000001.1"/>
</dbReference>
<protein>
    <recommendedName>
        <fullName evidence="1">DSBA-like thioredoxin domain-containing protein</fullName>
    </recommendedName>
</protein>
<comment type="caution">
    <text evidence="2">The sequence shown here is derived from an EMBL/GenBank/DDBJ whole genome shotgun (WGS) entry which is preliminary data.</text>
</comment>
<evidence type="ECO:0000259" key="1">
    <source>
        <dbReference type="Pfam" id="PF01323"/>
    </source>
</evidence>
<organism evidence="2 3">
    <name type="scientific">Martelella radicis</name>
    <dbReference type="NCBI Taxonomy" id="1397476"/>
    <lineage>
        <taxon>Bacteria</taxon>
        <taxon>Pseudomonadati</taxon>
        <taxon>Pseudomonadota</taxon>
        <taxon>Alphaproteobacteria</taxon>
        <taxon>Hyphomicrobiales</taxon>
        <taxon>Aurantimonadaceae</taxon>
        <taxon>Martelella</taxon>
    </lineage>
</organism>
<feature type="domain" description="DSBA-like thioredoxin" evidence="1">
    <location>
        <begin position="77"/>
        <end position="243"/>
    </location>
</feature>
<evidence type="ECO:0000313" key="3">
    <source>
        <dbReference type="Proteomes" id="UP000530571"/>
    </source>
</evidence>
<dbReference type="Proteomes" id="UP000530571">
    <property type="component" value="Unassembled WGS sequence"/>
</dbReference>
<proteinExistence type="predicted"/>
<dbReference type="InterPro" id="IPR001853">
    <property type="entry name" value="DSBA-like_thioredoxin_dom"/>
</dbReference>
<dbReference type="Gene3D" id="3.40.30.10">
    <property type="entry name" value="Glutaredoxin"/>
    <property type="match status" value="1"/>
</dbReference>
<gene>
    <name evidence="2" type="ORF">GGR30_000556</name>
</gene>
<evidence type="ECO:0000313" key="2">
    <source>
        <dbReference type="EMBL" id="MBB4120661.1"/>
    </source>
</evidence>
<dbReference type="InterPro" id="IPR036249">
    <property type="entry name" value="Thioredoxin-like_sf"/>
</dbReference>
<keyword evidence="3" id="KW-1185">Reference proteome</keyword>